<dbReference type="InterPro" id="IPR008490">
    <property type="entry name" value="Transposase_InsH_N"/>
</dbReference>
<evidence type="ECO:0000313" key="4">
    <source>
        <dbReference type="Proteomes" id="UP000002533"/>
    </source>
</evidence>
<gene>
    <name evidence="3" type="ordered locus">Ava_0995</name>
</gene>
<name>Q3MEG7_TRIV2</name>
<protein>
    <submittedName>
        <fullName evidence="3">Transposase, IS4 family</fullName>
    </submittedName>
</protein>
<dbReference type="AlphaFoldDB" id="Q3MEG7"/>
<dbReference type="HOGENOM" id="CLU_028885_2_0_3"/>
<reference evidence="4" key="1">
    <citation type="journal article" date="2014" name="Stand. Genomic Sci.">
        <title>Complete genome sequence of Anabaena variabilis ATCC 29413.</title>
        <authorList>
            <person name="Thiel T."/>
            <person name="Pratte B.S."/>
            <person name="Zhong J."/>
            <person name="Goodwin L."/>
            <person name="Copeland A."/>
            <person name="Lucas S."/>
            <person name="Han C."/>
            <person name="Pitluck S."/>
            <person name="Land M.L."/>
            <person name="Kyrpides N.C."/>
            <person name="Woyke T."/>
        </authorList>
    </citation>
    <scope>NUCLEOTIDE SEQUENCE [LARGE SCALE GENOMIC DNA]</scope>
    <source>
        <strain evidence="4">ATCC 29413 / PCC 7937</strain>
    </source>
</reference>
<dbReference type="KEGG" id="ava:Ava_0995"/>
<feature type="domain" description="Transposase DDE" evidence="2">
    <location>
        <begin position="447"/>
        <end position="570"/>
    </location>
</feature>
<accession>Q3MEG7</accession>
<proteinExistence type="predicted"/>
<sequence>MTPLQTSPLVGYCWRIIEGLSPSRVWNSGKKRISILSVASTKIMTLHPRDMSQIPETTAQVARNSFPKGNIYMKMRDEIGVLYKDEDFVKLYRADCGQSGISAGQLALVTVMQFIEGLTDRQAADAVRGHIDWKYALSLELNDPGFDYSVLSEFRQRLIKAGRERELLNQMLARFQELGWLKNRGRVRTDSTHVLAAVRQLNRLELVGETLRHTLNDLAYFAPDWLKSRVDVDWFERYSLRFEQYRLPKSKAEREKLRRKIGEDGHHLLSALYADSTCNWLWQIPSVETLRIVWVQQYYIQLQQVYWREQDNLPPNRLQIESPYDVDARNSSKREINWTGYNLHLTEICHPILPNLIINVETSVATSADVEMTPVIHSRLNQNNLLPQEHVVDTGYVNAQNLVDSQSHFHVDLVGKVPPGTSWQATAQSGFEQNCFTIHWDLMRVDCPMGKQSKSWRTTVDSHDNPVVKIQFDKSDCSLCSSRSKCTRSKKLPRLLTLKPQELHLALHDARIRQKTESFQQIYHQRAGVEGLISQATGRYQLRRCRYIGLAKTLLQHVITAAAINFSRMWDWWQHVPRSQTRVSHFARIAPTAS</sequence>
<dbReference type="STRING" id="240292.Ava_0995"/>
<dbReference type="eggNOG" id="COG3039">
    <property type="taxonomic scope" value="Bacteria"/>
</dbReference>
<dbReference type="Proteomes" id="UP000002533">
    <property type="component" value="Chromosome"/>
</dbReference>
<dbReference type="Pfam" id="PF05598">
    <property type="entry name" value="DUF772"/>
    <property type="match status" value="1"/>
</dbReference>
<evidence type="ECO:0000259" key="1">
    <source>
        <dbReference type="Pfam" id="PF05598"/>
    </source>
</evidence>
<dbReference type="EMBL" id="CP000117">
    <property type="protein sequence ID" value="ABA20619.1"/>
    <property type="molecule type" value="Genomic_DNA"/>
</dbReference>
<dbReference type="Pfam" id="PF13751">
    <property type="entry name" value="DDE_Tnp_1_6"/>
    <property type="match status" value="1"/>
</dbReference>
<dbReference type="InterPro" id="IPR025668">
    <property type="entry name" value="Tnp_DDE_dom"/>
</dbReference>
<dbReference type="InterPro" id="IPR047629">
    <property type="entry name" value="IS1182_transpos"/>
</dbReference>
<organism evidence="3 4">
    <name type="scientific">Trichormus variabilis (strain ATCC 29413 / PCC 7937)</name>
    <name type="common">Anabaena variabilis</name>
    <dbReference type="NCBI Taxonomy" id="240292"/>
    <lineage>
        <taxon>Bacteria</taxon>
        <taxon>Bacillati</taxon>
        <taxon>Cyanobacteriota</taxon>
        <taxon>Cyanophyceae</taxon>
        <taxon>Nostocales</taxon>
        <taxon>Nostocaceae</taxon>
        <taxon>Trichormus</taxon>
    </lineage>
</organism>
<evidence type="ECO:0000313" key="3">
    <source>
        <dbReference type="EMBL" id="ABA20619.1"/>
    </source>
</evidence>
<feature type="domain" description="Transposase InsH N-terminal" evidence="1">
    <location>
        <begin position="63"/>
        <end position="157"/>
    </location>
</feature>
<dbReference type="PANTHER" id="PTHR35604">
    <property type="entry name" value="TRANSPOSASE INSH FOR INSERTION SEQUENCE ELEMENT IS5A-RELATED"/>
    <property type="match status" value="1"/>
</dbReference>
<dbReference type="NCBIfam" id="NF033551">
    <property type="entry name" value="transpos_IS1182"/>
    <property type="match status" value="1"/>
</dbReference>
<dbReference type="PANTHER" id="PTHR35604:SF2">
    <property type="entry name" value="TRANSPOSASE INSH FOR INSERTION SEQUENCE ELEMENT IS5A-RELATED"/>
    <property type="match status" value="1"/>
</dbReference>
<evidence type="ECO:0000259" key="2">
    <source>
        <dbReference type="Pfam" id="PF13751"/>
    </source>
</evidence>